<dbReference type="EnsemblPlants" id="MELO3C025289.2.1">
    <property type="protein sequence ID" value="MELO3C025289.2.1"/>
    <property type="gene ID" value="MELO3C025289.2"/>
</dbReference>
<evidence type="ECO:0000313" key="1">
    <source>
        <dbReference type="EnsemblPlants" id="MELO3C031187.2.1"/>
    </source>
</evidence>
<dbReference type="EnsemblPlants" id="MELO3C031187.2.1">
    <property type="protein sequence ID" value="MELO3C031187.2.1"/>
    <property type="gene ID" value="MELO3C031187.2"/>
</dbReference>
<dbReference type="Gene3D" id="3.30.420.10">
    <property type="entry name" value="Ribonuclease H-like superfamily/Ribonuclease H"/>
    <property type="match status" value="1"/>
</dbReference>
<proteinExistence type="predicted"/>
<reference evidence="1" key="1">
    <citation type="submission" date="2023-03" db="UniProtKB">
        <authorList>
            <consortium name="EnsemblPlants"/>
        </authorList>
    </citation>
    <scope>IDENTIFICATION</scope>
</reference>
<dbReference type="InterPro" id="IPR012337">
    <property type="entry name" value="RNaseH-like_sf"/>
</dbReference>
<dbReference type="Gramene" id="MELO3C031187.2.1">
    <property type="protein sequence ID" value="MELO3C031187.2.1"/>
    <property type="gene ID" value="MELO3C031187.2"/>
</dbReference>
<dbReference type="GO" id="GO:0003676">
    <property type="term" value="F:nucleic acid binding"/>
    <property type="evidence" value="ECO:0007669"/>
    <property type="project" value="InterPro"/>
</dbReference>
<protein>
    <submittedName>
        <fullName evidence="1">Uncharacterized protein</fullName>
    </submittedName>
</protein>
<dbReference type="AlphaFoldDB" id="A0A9I9EAQ9"/>
<dbReference type="Gramene" id="MELO3C025289.2.1">
    <property type="protein sequence ID" value="MELO3C025289.2.1"/>
    <property type="gene ID" value="MELO3C025289.2"/>
</dbReference>
<accession>A0A9I9EAQ9</accession>
<dbReference type="InterPro" id="IPR036397">
    <property type="entry name" value="RNaseH_sf"/>
</dbReference>
<name>A0A9I9EAQ9_CUCME</name>
<organism evidence="1">
    <name type="scientific">Cucumis melo</name>
    <name type="common">Muskmelon</name>
    <dbReference type="NCBI Taxonomy" id="3656"/>
    <lineage>
        <taxon>Eukaryota</taxon>
        <taxon>Viridiplantae</taxon>
        <taxon>Streptophyta</taxon>
        <taxon>Embryophyta</taxon>
        <taxon>Tracheophyta</taxon>
        <taxon>Spermatophyta</taxon>
        <taxon>Magnoliopsida</taxon>
        <taxon>eudicotyledons</taxon>
        <taxon>Gunneridae</taxon>
        <taxon>Pentapetalae</taxon>
        <taxon>rosids</taxon>
        <taxon>fabids</taxon>
        <taxon>Cucurbitales</taxon>
        <taxon>Cucurbitaceae</taxon>
        <taxon>Benincaseae</taxon>
        <taxon>Cucumis</taxon>
    </lineage>
</organism>
<dbReference type="SUPFAM" id="SSF53098">
    <property type="entry name" value="Ribonuclease H-like"/>
    <property type="match status" value="1"/>
</dbReference>
<sequence>MKSSPSSLLALPWLTCGSPKSSIFTVLDSTISSLVLTLSGVLAPIVIFVTSSPLYNSVSVATASFSNICRSEIPQSLINFLEDDTFTFVGVGIDNGVLKHYSDYDLNVDNTVDLRELAADEICG</sequence>